<organism evidence="1 2">
    <name type="scientific">Naganishia onofrii</name>
    <dbReference type="NCBI Taxonomy" id="1851511"/>
    <lineage>
        <taxon>Eukaryota</taxon>
        <taxon>Fungi</taxon>
        <taxon>Dikarya</taxon>
        <taxon>Basidiomycota</taxon>
        <taxon>Agaricomycotina</taxon>
        <taxon>Tremellomycetes</taxon>
        <taxon>Filobasidiales</taxon>
        <taxon>Filobasidiaceae</taxon>
        <taxon>Naganishia</taxon>
    </lineage>
</organism>
<comment type="caution">
    <text evidence="1">The sequence shown here is derived from an EMBL/GenBank/DDBJ whole genome shotgun (WGS) entry which is preliminary data.</text>
</comment>
<dbReference type="Proteomes" id="UP001234202">
    <property type="component" value="Unassembled WGS sequence"/>
</dbReference>
<evidence type="ECO:0000313" key="1">
    <source>
        <dbReference type="EMBL" id="KAJ9123756.1"/>
    </source>
</evidence>
<reference evidence="1" key="1">
    <citation type="submission" date="2023-04" db="EMBL/GenBank/DDBJ databases">
        <title>Draft Genome sequencing of Naganishia species isolated from polar environments using Oxford Nanopore Technology.</title>
        <authorList>
            <person name="Leo P."/>
            <person name="Venkateswaran K."/>
        </authorList>
    </citation>
    <scope>NUCLEOTIDE SEQUENCE</scope>
    <source>
        <strain evidence="1">DBVPG 5303</strain>
    </source>
</reference>
<gene>
    <name evidence="1" type="ORF">QFC24_003530</name>
</gene>
<proteinExistence type="predicted"/>
<keyword evidence="2" id="KW-1185">Reference proteome</keyword>
<evidence type="ECO:0000313" key="2">
    <source>
        <dbReference type="Proteomes" id="UP001234202"/>
    </source>
</evidence>
<sequence>MLDEEGHSVDGSIGSRPSSRIAAGGSMRSRPQSSLSQSAEPISRLPTVKPSPAPPRVSHAPSVSGPPAQTRQHFDLGNSEAGNNNTFLNRLSRTSSNADRPPPLDSIGSRNLSTTTSSFSVVSPLQEVSESSPASSSFDTTPTPAPRNADKDASFKKPTSLTSRIHANQIIDNQLQQQQRQDQSTSSARPASAAFTHAEGREVPQGRPVSSISRSSSRSSNLGAAGTTSEDMRELGQRSRGNNLARESKPATCGGKPLGDVPAKASYNDKTESKTSATGNDERLEQDIMSKSRATHRELEETKIRLKLMENRRLEDAERIMSLEARAMEAETKAQNFDKLRTKFIEVQQENANLKRSKRELESIRNTFEDKEAELLEQLELATLDREVAEEKAESLMSELADMKESVETLKIEVEVLKEANAAFDNPVEPGEERSSLAFIQLEKRNERLGEALLKLQTENKAHQNRILELERSGDAMEALQLRLANSHVELENALLHIDELKQELDSALGAEEMLEQLTERTLSMGEKIEEMRITIEDLEALKEMADEMEDNHVENERQLEEQVTFLTNQLDEEARKFEDLFEEMVDKDDTIVKFRDLVAKIQENNHELQEQLRQRSDNSVESVSQSRAVMNLNLKLQTSATKNQARAIDLALSKIALDQAKGHVEILQSYLPETYFHQDVGATEGLLFLQRLADKARLLINTFCLKHNLPDALQQVEDDRLVGICELRGSLSEFANLTRRFAGIMRRSTPEEYLNLAPVRFDLSAVERKVDFWVNQLRTDEFVEKDCAVELHNFLSQLDHLAQTVFTREEVELGERQLGFAVAFDYELDNFAAAVGFARYIIQHYIADQDSVNQGEDSIFEEGVYKPIQRILDQVHQVKISSTRLVQLVDEIQAQDLALNPDEHVALRMLAKSVVQATDIAVQLAQKVDQHISGLRETKASIEFPVILGFLQDLTANVALDSDIQPWDVIGMFVTRLSNDVNAILPEIQRTMADGQLLTVPSQAPWLGRVDAIKQAIYNNADAEVKLSQRAEEVASLVKEIKLRAESLTELQLSLTQAREAHSASEKQIENLRDQLRKLETENSLFTRSVDKSEDTEAPERQAKDLAFETSGFDSQHHTSKASLPILIVSLMA</sequence>
<dbReference type="EMBL" id="JASBWV010000011">
    <property type="protein sequence ID" value="KAJ9123756.1"/>
    <property type="molecule type" value="Genomic_DNA"/>
</dbReference>
<accession>A0ACC2XJD9</accession>
<name>A0ACC2XJD9_9TREE</name>
<protein>
    <submittedName>
        <fullName evidence="1">Uncharacterized protein</fullName>
    </submittedName>
</protein>